<reference evidence="5" key="2">
    <citation type="journal article" date="2021" name="PeerJ">
        <title>Extensive microbial diversity within the chicken gut microbiome revealed by metagenomics and culture.</title>
        <authorList>
            <person name="Gilroy R."/>
            <person name="Ravi A."/>
            <person name="Getino M."/>
            <person name="Pursley I."/>
            <person name="Horton D.L."/>
            <person name="Alikhan N.F."/>
            <person name="Baker D."/>
            <person name="Gharbi K."/>
            <person name="Hall N."/>
            <person name="Watson M."/>
            <person name="Adriaenssens E.M."/>
            <person name="Foster-Nyarko E."/>
            <person name="Jarju S."/>
            <person name="Secka A."/>
            <person name="Antonio M."/>
            <person name="Oren A."/>
            <person name="Chaudhuri R.R."/>
            <person name="La Ragione R."/>
            <person name="Hildebrand F."/>
            <person name="Pallen M.J."/>
        </authorList>
    </citation>
    <scope>NUCLEOTIDE SEQUENCE</scope>
    <source>
        <strain evidence="5">CHK197-8231</strain>
    </source>
</reference>
<evidence type="ECO:0000256" key="2">
    <source>
        <dbReference type="ARBA" id="ARBA00023125"/>
    </source>
</evidence>
<dbReference type="SMART" id="SM00345">
    <property type="entry name" value="HTH_GNTR"/>
    <property type="match status" value="1"/>
</dbReference>
<evidence type="ECO:0000313" key="5">
    <source>
        <dbReference type="EMBL" id="HIU23181.1"/>
    </source>
</evidence>
<dbReference type="PROSITE" id="PS50949">
    <property type="entry name" value="HTH_GNTR"/>
    <property type="match status" value="1"/>
</dbReference>
<dbReference type="GO" id="GO:0003677">
    <property type="term" value="F:DNA binding"/>
    <property type="evidence" value="ECO:0007669"/>
    <property type="project" value="UniProtKB-KW"/>
</dbReference>
<name>A0A9D1L415_9BACT</name>
<dbReference type="Proteomes" id="UP000824087">
    <property type="component" value="Unassembled WGS sequence"/>
</dbReference>
<accession>A0A9D1L415</accession>
<dbReference type="EMBL" id="DVML01000036">
    <property type="protein sequence ID" value="HIU23181.1"/>
    <property type="molecule type" value="Genomic_DNA"/>
</dbReference>
<comment type="caution">
    <text evidence="5">The sequence shown here is derived from an EMBL/GenBank/DDBJ whole genome shotgun (WGS) entry which is preliminary data.</text>
</comment>
<keyword evidence="1" id="KW-0805">Transcription regulation</keyword>
<sequence length="133" mass="15326">MKIVISNSSSVPIYEQIKNTIIEQIMSGELAENEALPSIRALALDIKISVMTIKKAYDELEKEGYIISRQGKGTFVAPQNVELLKDRKQQEIESYLLKIIDISKCYQIPKDEIIELFEYMYRSEENEKCSKNS</sequence>
<evidence type="ECO:0000313" key="6">
    <source>
        <dbReference type="Proteomes" id="UP000824087"/>
    </source>
</evidence>
<evidence type="ECO:0000256" key="1">
    <source>
        <dbReference type="ARBA" id="ARBA00023015"/>
    </source>
</evidence>
<dbReference type="Pfam" id="PF00392">
    <property type="entry name" value="GntR"/>
    <property type="match status" value="1"/>
</dbReference>
<proteinExistence type="predicted"/>
<keyword evidence="2" id="KW-0238">DNA-binding</keyword>
<dbReference type="PANTHER" id="PTHR38445">
    <property type="entry name" value="HTH-TYPE TRANSCRIPTIONAL REPRESSOR YTRA"/>
    <property type="match status" value="1"/>
</dbReference>
<evidence type="ECO:0000256" key="3">
    <source>
        <dbReference type="ARBA" id="ARBA00023163"/>
    </source>
</evidence>
<dbReference type="PANTHER" id="PTHR38445:SF7">
    <property type="entry name" value="GNTR-FAMILY TRANSCRIPTIONAL REGULATOR"/>
    <property type="match status" value="1"/>
</dbReference>
<dbReference type="InterPro" id="IPR036388">
    <property type="entry name" value="WH-like_DNA-bd_sf"/>
</dbReference>
<dbReference type="InterPro" id="IPR000524">
    <property type="entry name" value="Tscrpt_reg_HTH_GntR"/>
</dbReference>
<reference evidence="5" key="1">
    <citation type="submission" date="2020-10" db="EMBL/GenBank/DDBJ databases">
        <authorList>
            <person name="Gilroy R."/>
        </authorList>
    </citation>
    <scope>NUCLEOTIDE SEQUENCE</scope>
    <source>
        <strain evidence="5">CHK197-8231</strain>
    </source>
</reference>
<feature type="domain" description="HTH gntR-type" evidence="4">
    <location>
        <begin position="11"/>
        <end position="79"/>
    </location>
</feature>
<keyword evidence="3" id="KW-0804">Transcription</keyword>
<dbReference type="CDD" id="cd07377">
    <property type="entry name" value="WHTH_GntR"/>
    <property type="match status" value="1"/>
</dbReference>
<dbReference type="AlphaFoldDB" id="A0A9D1L415"/>
<dbReference type="GO" id="GO:0003700">
    <property type="term" value="F:DNA-binding transcription factor activity"/>
    <property type="evidence" value="ECO:0007669"/>
    <property type="project" value="InterPro"/>
</dbReference>
<protein>
    <submittedName>
        <fullName evidence="5">GntR family transcriptional regulator</fullName>
    </submittedName>
</protein>
<dbReference type="Gene3D" id="1.10.10.10">
    <property type="entry name" value="Winged helix-like DNA-binding domain superfamily/Winged helix DNA-binding domain"/>
    <property type="match status" value="1"/>
</dbReference>
<dbReference type="SUPFAM" id="SSF46785">
    <property type="entry name" value="Winged helix' DNA-binding domain"/>
    <property type="match status" value="1"/>
</dbReference>
<dbReference type="InterPro" id="IPR036390">
    <property type="entry name" value="WH_DNA-bd_sf"/>
</dbReference>
<evidence type="ECO:0000259" key="4">
    <source>
        <dbReference type="PROSITE" id="PS50949"/>
    </source>
</evidence>
<gene>
    <name evidence="5" type="ORF">IAD49_06330</name>
</gene>
<organism evidence="5 6">
    <name type="scientific">Candidatus Fimihabitans intestinipullorum</name>
    <dbReference type="NCBI Taxonomy" id="2840820"/>
    <lineage>
        <taxon>Bacteria</taxon>
        <taxon>Bacillati</taxon>
        <taxon>Mycoplasmatota</taxon>
        <taxon>Mycoplasmatota incertae sedis</taxon>
        <taxon>Candidatus Fimihabitans</taxon>
    </lineage>
</organism>